<evidence type="ECO:0000256" key="11">
    <source>
        <dbReference type="ARBA" id="ARBA00023136"/>
    </source>
</evidence>
<accession>A0AAJ4MP35</accession>
<dbReference type="Gene3D" id="2.40.170.20">
    <property type="entry name" value="TonB-dependent receptor, beta-barrel domain"/>
    <property type="match status" value="1"/>
</dbReference>
<evidence type="ECO:0000313" key="19">
    <source>
        <dbReference type="EMBL" id="QSX94495.1"/>
    </source>
</evidence>
<evidence type="ECO:0000256" key="4">
    <source>
        <dbReference type="ARBA" id="ARBA00022452"/>
    </source>
</evidence>
<evidence type="ECO:0000256" key="7">
    <source>
        <dbReference type="ARBA" id="ARBA00022729"/>
    </source>
</evidence>
<dbReference type="InterPro" id="IPR010105">
    <property type="entry name" value="TonB_sidphr_rcpt"/>
</dbReference>
<keyword evidence="10 16" id="KW-0798">TonB box</keyword>
<gene>
    <name evidence="19" type="ORF">J3P46_17330</name>
</gene>
<dbReference type="GO" id="GO:0038023">
    <property type="term" value="F:signaling receptor activity"/>
    <property type="evidence" value="ECO:0007669"/>
    <property type="project" value="InterPro"/>
</dbReference>
<feature type="domain" description="TonB-dependent receptor plug" evidence="18">
    <location>
        <begin position="90"/>
        <end position="192"/>
    </location>
</feature>
<dbReference type="PROSITE" id="PS52016">
    <property type="entry name" value="TONB_DEPENDENT_REC_3"/>
    <property type="match status" value="1"/>
</dbReference>
<dbReference type="InterPro" id="IPR036942">
    <property type="entry name" value="Beta-barrel_TonB_sf"/>
</dbReference>
<dbReference type="PROSITE" id="PS01156">
    <property type="entry name" value="TONB_DEPENDENT_REC_2"/>
    <property type="match status" value="1"/>
</dbReference>
<dbReference type="NCBIfam" id="TIGR01783">
    <property type="entry name" value="TonB-siderophor"/>
    <property type="match status" value="1"/>
</dbReference>
<dbReference type="GO" id="GO:0015891">
    <property type="term" value="P:siderophore transport"/>
    <property type="evidence" value="ECO:0007669"/>
    <property type="project" value="InterPro"/>
</dbReference>
<dbReference type="GO" id="GO:0009279">
    <property type="term" value="C:cell outer membrane"/>
    <property type="evidence" value="ECO:0007669"/>
    <property type="project" value="UniProtKB-SubCell"/>
</dbReference>
<dbReference type="InterPro" id="IPR037066">
    <property type="entry name" value="Plug_dom_sf"/>
</dbReference>
<dbReference type="Pfam" id="PF00593">
    <property type="entry name" value="TonB_dep_Rec_b-barrel"/>
    <property type="match status" value="1"/>
</dbReference>
<dbReference type="AlphaFoldDB" id="A0AAJ4MP35"/>
<dbReference type="SUPFAM" id="SSF56935">
    <property type="entry name" value="Porins"/>
    <property type="match status" value="1"/>
</dbReference>
<keyword evidence="6 14" id="KW-0812">Transmembrane</keyword>
<evidence type="ECO:0000256" key="14">
    <source>
        <dbReference type="PROSITE-ProRule" id="PRU01360"/>
    </source>
</evidence>
<keyword evidence="3 14" id="KW-0813">Transport</keyword>
<evidence type="ECO:0000256" key="12">
    <source>
        <dbReference type="ARBA" id="ARBA00023170"/>
    </source>
</evidence>
<dbReference type="InterPro" id="IPR000531">
    <property type="entry name" value="Beta-barrel_TonB"/>
</dbReference>
<keyword evidence="7" id="KW-0732">Signal</keyword>
<name>A0AAJ4MP35_9BURK</name>
<evidence type="ECO:0000256" key="15">
    <source>
        <dbReference type="PROSITE-ProRule" id="PRU10144"/>
    </source>
</evidence>
<dbReference type="EMBL" id="CP071520">
    <property type="protein sequence ID" value="QSX94495.1"/>
    <property type="molecule type" value="Genomic_DNA"/>
</dbReference>
<evidence type="ECO:0000256" key="6">
    <source>
        <dbReference type="ARBA" id="ARBA00022692"/>
    </source>
</evidence>
<keyword evidence="11 14" id="KW-0472">Membrane</keyword>
<keyword evidence="4 14" id="KW-1134">Transmembrane beta strand</keyword>
<comment type="subcellular location">
    <subcellularLocation>
        <location evidence="1 14">Cell outer membrane</location>
        <topology evidence="1 14">Multi-pass membrane protein</topology>
    </subcellularLocation>
</comment>
<evidence type="ECO:0000259" key="17">
    <source>
        <dbReference type="Pfam" id="PF00593"/>
    </source>
</evidence>
<evidence type="ECO:0000256" key="2">
    <source>
        <dbReference type="ARBA" id="ARBA00009810"/>
    </source>
</evidence>
<evidence type="ECO:0000313" key="20">
    <source>
        <dbReference type="Proteomes" id="UP000662821"/>
    </source>
</evidence>
<evidence type="ECO:0000256" key="16">
    <source>
        <dbReference type="RuleBase" id="RU003357"/>
    </source>
</evidence>
<sequence>MSCMQFLPTNFIHLPSMPIPQPPPTYPHLTTRLILAGLLVASVTPQAIAQAAADASAPLATVLVNGQAEADAGGQIAKSARAGLLGEKDLLDTPFSVNSYTSQRMLDQQALTLAEVLGGDPSTRFTGQIGGVTDSFFIRGFPLNEGNLSEVAFDGVYGVSPNYHLFTEYLQSVEVLKGPAALLYGMSPNGGVGGVVNAVPKRSLPRDLTRLTVDYGSGSQAGAAIDVSRRFGEERRFGIRFNGLHRQGHTPLDHQTSRAEVAAVALDYQGQRLRASLDLIEQYQWIDAPTRPFLVAARLPVPEAPDGRRNIAQSWGWWKSNDLATLGKLEYDLNDKVTVFADVGGTRSDVSRYSDQTPTITSTAGDMTVTPMNWKFRVRRASGDTGVRTRFRTGGIEHALVVMGNVYRDEFGSVSNSGKLITSNIYHPVAVPDPGIPAPARAPKLSASTLSSLAVADTLDMLDQRVQLTLGVRRQLVESKNYHATTGALTTQYKQGALTPLAGIVVKPLRHVSLYANYIEGLSKGDIAPNIADNAGQVFAPYKSKQYEVGTKADFGAVLATLAVFQVSKPSGQLYGQVYRMDSEQRNRGLELNLSGAASKAVRLLAGITLLDGRLVKTNSAATMGKRPVGVPMSMANLGGEWDVPYWPGLTATGAVSYTGKQFVDQTNLQSVPSWTKVDLGLRYRTAIAGKATTLRGGLMNAFDRHYWAGVASYGTVSQSAPRTVQLSAAVDF</sequence>
<evidence type="ECO:0000259" key="18">
    <source>
        <dbReference type="Pfam" id="PF07715"/>
    </source>
</evidence>
<organism evidence="19 20">
    <name type="scientific">Janthinobacterium lividum</name>
    <dbReference type="NCBI Taxonomy" id="29581"/>
    <lineage>
        <taxon>Bacteria</taxon>
        <taxon>Pseudomonadati</taxon>
        <taxon>Pseudomonadota</taxon>
        <taxon>Betaproteobacteria</taxon>
        <taxon>Burkholderiales</taxon>
        <taxon>Oxalobacteraceae</taxon>
        <taxon>Janthinobacterium</taxon>
    </lineage>
</organism>
<keyword evidence="8" id="KW-0408">Iron</keyword>
<dbReference type="Pfam" id="PF07715">
    <property type="entry name" value="Plug"/>
    <property type="match status" value="1"/>
</dbReference>
<dbReference type="InterPro" id="IPR010917">
    <property type="entry name" value="TonB_rcpt_CS"/>
</dbReference>
<dbReference type="InterPro" id="IPR039426">
    <property type="entry name" value="TonB-dep_rcpt-like"/>
</dbReference>
<keyword evidence="12 19" id="KW-0675">Receptor</keyword>
<evidence type="ECO:0000256" key="10">
    <source>
        <dbReference type="ARBA" id="ARBA00023077"/>
    </source>
</evidence>
<proteinExistence type="inferred from homology"/>
<evidence type="ECO:0000256" key="1">
    <source>
        <dbReference type="ARBA" id="ARBA00004571"/>
    </source>
</evidence>
<evidence type="ECO:0000256" key="9">
    <source>
        <dbReference type="ARBA" id="ARBA00023065"/>
    </source>
</evidence>
<comment type="similarity">
    <text evidence="2 14 16">Belongs to the TonB-dependent receptor family.</text>
</comment>
<dbReference type="Gene3D" id="2.170.130.10">
    <property type="entry name" value="TonB-dependent receptor, plug domain"/>
    <property type="match status" value="1"/>
</dbReference>
<keyword evidence="13 14" id="KW-0998">Cell outer membrane</keyword>
<dbReference type="PANTHER" id="PTHR32552:SF82">
    <property type="entry name" value="FCUA PROTEIN"/>
    <property type="match status" value="1"/>
</dbReference>
<feature type="short sequence motif" description="TonB C-terminal box" evidence="15">
    <location>
        <begin position="716"/>
        <end position="733"/>
    </location>
</feature>
<evidence type="ECO:0000256" key="8">
    <source>
        <dbReference type="ARBA" id="ARBA00023004"/>
    </source>
</evidence>
<evidence type="ECO:0000256" key="3">
    <source>
        <dbReference type="ARBA" id="ARBA00022448"/>
    </source>
</evidence>
<feature type="domain" description="TonB-dependent receptor-like beta-barrel" evidence="17">
    <location>
        <begin position="288"/>
        <end position="701"/>
    </location>
</feature>
<dbReference type="CDD" id="cd01347">
    <property type="entry name" value="ligand_gated_channel"/>
    <property type="match status" value="1"/>
</dbReference>
<keyword evidence="5" id="KW-0410">Iron transport</keyword>
<evidence type="ECO:0000256" key="5">
    <source>
        <dbReference type="ARBA" id="ARBA00022496"/>
    </source>
</evidence>
<evidence type="ECO:0000256" key="13">
    <source>
        <dbReference type="ARBA" id="ARBA00023237"/>
    </source>
</evidence>
<protein>
    <submittedName>
        <fullName evidence="19">TonB-dependent siderophore receptor</fullName>
    </submittedName>
</protein>
<reference evidence="19 20" key="1">
    <citation type="submission" date="2021-03" db="EMBL/GenBank/DDBJ databases">
        <title>Draft genome sequence of Janthinobacterium sp. strain PLB02 isolated from infected primmorphs (Lubomirskia baicalensis).</title>
        <authorList>
            <person name="Chernogor L.I."/>
            <person name="Belikov S.I."/>
            <person name="Petrushin I.S."/>
        </authorList>
    </citation>
    <scope>NUCLEOTIDE SEQUENCE [LARGE SCALE GENOMIC DNA]</scope>
    <source>
        <strain evidence="19 20">PLB02</strain>
    </source>
</reference>
<keyword evidence="9" id="KW-0406">Ion transport</keyword>
<dbReference type="PANTHER" id="PTHR32552">
    <property type="entry name" value="FERRICHROME IRON RECEPTOR-RELATED"/>
    <property type="match status" value="1"/>
</dbReference>
<dbReference type="Proteomes" id="UP000662821">
    <property type="component" value="Chromosome"/>
</dbReference>
<dbReference type="GO" id="GO:0015344">
    <property type="term" value="F:siderophore uptake transmembrane transporter activity"/>
    <property type="evidence" value="ECO:0007669"/>
    <property type="project" value="TreeGrafter"/>
</dbReference>
<dbReference type="InterPro" id="IPR012910">
    <property type="entry name" value="Plug_dom"/>
</dbReference>